<accession>G8WYA3</accession>
<dbReference type="Proteomes" id="UP000007842">
    <property type="component" value="Chromosome"/>
</dbReference>
<reference evidence="2" key="1">
    <citation type="submission" date="2011-12" db="EMBL/GenBank/DDBJ databases">
        <title>Complete genome sequence of Streptomyces cattleya strain DSM 46488.</title>
        <authorList>
            <person name="Ou H.-Y."/>
            <person name="Li P."/>
            <person name="Zhao C."/>
            <person name="O'Hagan D."/>
            <person name="Deng Z."/>
        </authorList>
    </citation>
    <scope>NUCLEOTIDE SEQUENCE [LARGE SCALE GENOMIC DNA]</scope>
    <source>
        <strain evidence="2">ATCC 35852 / DSM 46488 / JCM 4925 / NBRC 14057 / NRRL 8057</strain>
    </source>
</reference>
<sequence length="43" mass="4504">MRTWLFSLSAGGEKVGAAGPVVRSAAAPVKYNVHGKRCNGRCT</sequence>
<name>G8WYA3_STREN</name>
<dbReference type="KEGG" id="scy:SCATT_55020"/>
<gene>
    <name evidence="1" type="ordered locus">SCATT_55020</name>
</gene>
<dbReference type="HOGENOM" id="CLU_3240046_0_0_11"/>
<protein>
    <submittedName>
        <fullName evidence="1">Uncharacterized protein</fullName>
    </submittedName>
</protein>
<evidence type="ECO:0000313" key="2">
    <source>
        <dbReference type="Proteomes" id="UP000007842"/>
    </source>
</evidence>
<dbReference type="EMBL" id="CP003219">
    <property type="protein sequence ID" value="AEW97873.1"/>
    <property type="molecule type" value="Genomic_DNA"/>
</dbReference>
<evidence type="ECO:0000313" key="1">
    <source>
        <dbReference type="EMBL" id="AEW97873.1"/>
    </source>
</evidence>
<organism evidence="1 2">
    <name type="scientific">Streptantibioticus cattleyicolor (strain ATCC 35852 / DSM 46488 / JCM 4925 / NBRC 14057 / NRRL 8057)</name>
    <name type="common">Streptomyces cattleya</name>
    <dbReference type="NCBI Taxonomy" id="1003195"/>
    <lineage>
        <taxon>Bacteria</taxon>
        <taxon>Bacillati</taxon>
        <taxon>Actinomycetota</taxon>
        <taxon>Actinomycetes</taxon>
        <taxon>Kitasatosporales</taxon>
        <taxon>Streptomycetaceae</taxon>
        <taxon>Streptantibioticus</taxon>
    </lineage>
</organism>
<proteinExistence type="predicted"/>
<keyword evidence="2" id="KW-1185">Reference proteome</keyword>
<dbReference type="AlphaFoldDB" id="G8WYA3"/>
<dbReference type="STRING" id="1003195.SCATT_55020"/>